<comment type="caution">
    <text evidence="3">The sequence shown here is derived from an EMBL/GenBank/DDBJ whole genome shotgun (WGS) entry which is preliminary data.</text>
</comment>
<dbReference type="Proteomes" id="UP000663879">
    <property type="component" value="Unassembled WGS sequence"/>
</dbReference>
<evidence type="ECO:0000313" key="4">
    <source>
        <dbReference type="Proteomes" id="UP000663879"/>
    </source>
</evidence>
<feature type="region of interest" description="Disordered" evidence="1">
    <location>
        <begin position="146"/>
        <end position="166"/>
    </location>
</feature>
<feature type="compositionally biased region" description="Low complexity" evidence="1">
    <location>
        <begin position="152"/>
        <end position="166"/>
    </location>
</feature>
<keyword evidence="4" id="KW-1185">Reference proteome</keyword>
<gene>
    <name evidence="3" type="ORF">OXX778_LOCUS6313</name>
</gene>
<feature type="signal peptide" evidence="2">
    <location>
        <begin position="1"/>
        <end position="16"/>
    </location>
</feature>
<name>A0A813SL93_9BILA</name>
<accession>A0A813SL93</accession>
<dbReference type="AlphaFoldDB" id="A0A813SL93"/>
<evidence type="ECO:0000256" key="1">
    <source>
        <dbReference type="SAM" id="MobiDB-lite"/>
    </source>
</evidence>
<feature type="chain" id="PRO_5032952234" evidence="2">
    <location>
        <begin position="17"/>
        <end position="166"/>
    </location>
</feature>
<proteinExistence type="predicted"/>
<keyword evidence="2" id="KW-0732">Signal</keyword>
<evidence type="ECO:0000313" key="3">
    <source>
        <dbReference type="EMBL" id="CAF0797942.1"/>
    </source>
</evidence>
<evidence type="ECO:0000256" key="2">
    <source>
        <dbReference type="SAM" id="SignalP"/>
    </source>
</evidence>
<organism evidence="3 4">
    <name type="scientific">Brachionus calyciflorus</name>
    <dbReference type="NCBI Taxonomy" id="104777"/>
    <lineage>
        <taxon>Eukaryota</taxon>
        <taxon>Metazoa</taxon>
        <taxon>Spiralia</taxon>
        <taxon>Gnathifera</taxon>
        <taxon>Rotifera</taxon>
        <taxon>Eurotatoria</taxon>
        <taxon>Monogononta</taxon>
        <taxon>Pseudotrocha</taxon>
        <taxon>Ploima</taxon>
        <taxon>Brachionidae</taxon>
        <taxon>Brachionus</taxon>
    </lineage>
</organism>
<dbReference type="EMBL" id="CAJNOC010000738">
    <property type="protein sequence ID" value="CAF0797942.1"/>
    <property type="molecule type" value="Genomic_DNA"/>
</dbReference>
<protein>
    <submittedName>
        <fullName evidence="3">Uncharacterized protein</fullName>
    </submittedName>
</protein>
<reference evidence="3" key="1">
    <citation type="submission" date="2021-02" db="EMBL/GenBank/DDBJ databases">
        <authorList>
            <person name="Nowell W R."/>
        </authorList>
    </citation>
    <scope>NUCLEOTIDE SEQUENCE</scope>
    <source>
        <strain evidence="3">Ploen Becks lab</strain>
    </source>
</reference>
<sequence>MLKIFCTIFLLIGFECFKIDFENGNGHLKLESKAVLDGKVVHEPKVEEVIKKLSMMRYREPPSQMTRVKYRLPEKYQKPINGNKKDDVKVEYNDYDIPRVFITNINKNINSNDLAQTIEDEQANYNVQNDDVIYHQPQASYRKLAAKATNQTSTTSPTTTTTTSKK</sequence>